<dbReference type="CDD" id="cd05009">
    <property type="entry name" value="SIS_GlmS_GlmD_2"/>
    <property type="match status" value="1"/>
</dbReference>
<evidence type="ECO:0000313" key="4">
    <source>
        <dbReference type="Proteomes" id="UP000271272"/>
    </source>
</evidence>
<feature type="domain" description="SIS" evidence="2">
    <location>
        <begin position="30"/>
        <end position="170"/>
    </location>
</feature>
<dbReference type="PANTHER" id="PTHR10937">
    <property type="entry name" value="GLUCOSAMINE--FRUCTOSE-6-PHOSPHATE AMINOTRANSFERASE, ISOMERIZING"/>
    <property type="match status" value="1"/>
</dbReference>
<keyword evidence="4" id="KW-1185">Reference proteome</keyword>
<organism evidence="3 4">
    <name type="scientific">Actinomyces bowdenii</name>
    <dbReference type="NCBI Taxonomy" id="131109"/>
    <lineage>
        <taxon>Bacteria</taxon>
        <taxon>Bacillati</taxon>
        <taxon>Actinomycetota</taxon>
        <taxon>Actinomycetes</taxon>
        <taxon>Actinomycetales</taxon>
        <taxon>Actinomycetaceae</taxon>
        <taxon>Actinomyces</taxon>
    </lineage>
</organism>
<keyword evidence="1" id="KW-0677">Repeat</keyword>
<accession>A0A3P1UUU7</accession>
<dbReference type="InterPro" id="IPR001347">
    <property type="entry name" value="SIS_dom"/>
</dbReference>
<evidence type="ECO:0000259" key="2">
    <source>
        <dbReference type="PROSITE" id="PS51464"/>
    </source>
</evidence>
<protein>
    <submittedName>
        <fullName evidence="3">SIS domain-containing protein</fullName>
    </submittedName>
</protein>
<proteinExistence type="predicted"/>
<dbReference type="GO" id="GO:0097367">
    <property type="term" value="F:carbohydrate derivative binding"/>
    <property type="evidence" value="ECO:0007669"/>
    <property type="project" value="InterPro"/>
</dbReference>
<dbReference type="Pfam" id="PF01380">
    <property type="entry name" value="SIS"/>
    <property type="match status" value="1"/>
</dbReference>
<gene>
    <name evidence="3" type="ORF">EII10_10550</name>
</gene>
<name>A0A3P1UUU7_9ACTO</name>
<dbReference type="RefSeq" id="WP_124934465.1">
    <property type="nucleotide sequence ID" value="NZ_JAGFOU010000004.1"/>
</dbReference>
<dbReference type="EMBL" id="RQZC01000023">
    <property type="protein sequence ID" value="RRD25631.1"/>
    <property type="molecule type" value="Genomic_DNA"/>
</dbReference>
<dbReference type="OrthoDB" id="367283at2"/>
<dbReference type="GO" id="GO:1901135">
    <property type="term" value="P:carbohydrate derivative metabolic process"/>
    <property type="evidence" value="ECO:0007669"/>
    <property type="project" value="InterPro"/>
</dbReference>
<dbReference type="InterPro" id="IPR035466">
    <property type="entry name" value="GlmS/AgaS_SIS"/>
</dbReference>
<dbReference type="PROSITE" id="PS51464">
    <property type="entry name" value="SIS"/>
    <property type="match status" value="1"/>
</dbReference>
<dbReference type="InterPro" id="IPR035490">
    <property type="entry name" value="GlmS/FrlB_SIS"/>
</dbReference>
<comment type="caution">
    <text evidence="3">The sequence shown here is derived from an EMBL/GenBank/DDBJ whole genome shotgun (WGS) entry which is preliminary data.</text>
</comment>
<dbReference type="Gene3D" id="3.40.50.10490">
    <property type="entry name" value="Glucose-6-phosphate isomerase like protein, domain 1"/>
    <property type="match status" value="2"/>
</dbReference>
<dbReference type="AlphaFoldDB" id="A0A3P1UUU7"/>
<reference evidence="3 4" key="1">
    <citation type="submission" date="2018-11" db="EMBL/GenBank/DDBJ databases">
        <title>Genomes From Bacteria Associated with the Canine Oral Cavity: a Test Case for Automated Genome-Based Taxonomic Assignment.</title>
        <authorList>
            <person name="Coil D.A."/>
            <person name="Jospin G."/>
            <person name="Darling A.E."/>
            <person name="Wallis C."/>
            <person name="Davis I.J."/>
            <person name="Harris S."/>
            <person name="Eisen J.A."/>
            <person name="Holcombe L.J."/>
            <person name="O'Flynn C."/>
        </authorList>
    </citation>
    <scope>NUCLEOTIDE SEQUENCE [LARGE SCALE GENOMIC DNA]</scope>
    <source>
        <strain evidence="3 4">OH5050</strain>
    </source>
</reference>
<dbReference type="CDD" id="cd05008">
    <property type="entry name" value="SIS_GlmS_GlmD_1"/>
    <property type="match status" value="1"/>
</dbReference>
<evidence type="ECO:0000256" key="1">
    <source>
        <dbReference type="ARBA" id="ARBA00022737"/>
    </source>
</evidence>
<dbReference type="Proteomes" id="UP000271272">
    <property type="component" value="Unassembled WGS sequence"/>
</dbReference>
<dbReference type="InterPro" id="IPR046348">
    <property type="entry name" value="SIS_dom_sf"/>
</dbReference>
<evidence type="ECO:0000313" key="3">
    <source>
        <dbReference type="EMBL" id="RRD25631.1"/>
    </source>
</evidence>
<sequence length="303" mass="32457">MASRTTAEIESQPQVWRRAIERAGRDGAPAPGLPASGQRVAVIGCGTSWFMAQAYCLLREELGQGPSEAFTSSLFPVERCGDYERIILLSRSGTTTEIVEVARDLDSRGAALTLITAVGGGPIAAHADDEIVLDFADEDSVVQTRFATSALMLLRASLGQDLRGALDDLAAVLGQEIPQSWVEADQASFLGEGWCFGLANEAALKWREASQSWTESYPAMEYRHGPIAIAQPGRLVWVFGEAPAGMAEQVAATGADFLVFPRDPVAVLALAQRVAVARAEARGLDPDRPRHLTRAVILPQDEG</sequence>
<dbReference type="SUPFAM" id="SSF53697">
    <property type="entry name" value="SIS domain"/>
    <property type="match status" value="1"/>
</dbReference>